<dbReference type="PANTHER" id="PTHR13774:SF32">
    <property type="entry name" value="ANTISENSE-ENHANCING SEQUENCE 1"/>
    <property type="match status" value="1"/>
</dbReference>
<organism evidence="2">
    <name type="scientific">Cellulosimicrobium sp. ES-005</name>
    <dbReference type="NCBI Taxonomy" id="3163031"/>
    <lineage>
        <taxon>Bacteria</taxon>
        <taxon>Bacillati</taxon>
        <taxon>Actinomycetota</taxon>
        <taxon>Actinomycetes</taxon>
        <taxon>Micrococcales</taxon>
        <taxon>Promicromonosporaceae</taxon>
        <taxon>Cellulosimicrobium</taxon>
    </lineage>
</organism>
<dbReference type="InterPro" id="IPR003719">
    <property type="entry name" value="Phenazine_PhzF-like"/>
</dbReference>
<dbReference type="PIRSF" id="PIRSF016184">
    <property type="entry name" value="PhzC_PhzF"/>
    <property type="match status" value="1"/>
</dbReference>
<dbReference type="NCBIfam" id="TIGR00654">
    <property type="entry name" value="PhzF_family"/>
    <property type="match status" value="1"/>
</dbReference>
<dbReference type="Pfam" id="PF02567">
    <property type="entry name" value="PhzC-PhzF"/>
    <property type="match status" value="1"/>
</dbReference>
<sequence length="320" mass="32901">MSARHGDIADSTASRPFAQVDVFTEVPTLGNPVAVVLDADGLTDDQMAAFARWTNLSETTFLLPPSPEGAAGGADYRLRIFTPGGELPFAGHPTLGSCHAWLEAGGEPRAGDAVVQECGVGLVTIRREAPAAGSDAAGPDDEPDGDLPRGLAFAAPDLLADEPVPDDDLAAIVAALGVPDDAVVDHRVLDNGPGWRVVLLDSADRVAGLVPDWTRLRVEHPDLSVGVAGLYGDDGGPDGAAVEVRGFALAMGIPEDPVTGSLNAVVGQWLTRDGRLPDRYLAAQGAALGRAGRVRVERDGSGTVWVGGASVTCVAGTVRL</sequence>
<dbReference type="PANTHER" id="PTHR13774">
    <property type="entry name" value="PHENAZINE BIOSYNTHESIS PROTEIN"/>
    <property type="match status" value="1"/>
</dbReference>
<dbReference type="EMBL" id="CP159290">
    <property type="protein sequence ID" value="XCH28302.1"/>
    <property type="molecule type" value="Genomic_DNA"/>
</dbReference>
<reference evidence="2" key="1">
    <citation type="submission" date="2024-06" db="EMBL/GenBank/DDBJ databases">
        <title>Complete genome sequence of the cellulolytic actinobacterium, Cellulosimicrobium ES-005.</title>
        <authorList>
            <person name="Matthews C.T."/>
            <person name="Underwood K.D."/>
            <person name="Ghanchi K.M."/>
            <person name="Fields S.D."/>
            <person name="Gardner S.G."/>
        </authorList>
    </citation>
    <scope>NUCLEOTIDE SEQUENCE</scope>
    <source>
        <strain evidence="2">ES-005</strain>
    </source>
</reference>
<dbReference type="SUPFAM" id="SSF54506">
    <property type="entry name" value="Diaminopimelate epimerase-like"/>
    <property type="match status" value="1"/>
</dbReference>
<dbReference type="GO" id="GO:0005737">
    <property type="term" value="C:cytoplasm"/>
    <property type="evidence" value="ECO:0007669"/>
    <property type="project" value="TreeGrafter"/>
</dbReference>
<gene>
    <name evidence="2" type="ORF">ABRQ22_11860</name>
</gene>
<feature type="active site" evidence="1">
    <location>
        <position position="58"/>
    </location>
</feature>
<proteinExistence type="predicted"/>
<name>A0AAU8FVT4_9MICO</name>
<dbReference type="RefSeq" id="WP_353706875.1">
    <property type="nucleotide sequence ID" value="NZ_CP159290.1"/>
</dbReference>
<dbReference type="Gene3D" id="3.10.310.10">
    <property type="entry name" value="Diaminopimelate Epimerase, Chain A, domain 1"/>
    <property type="match status" value="2"/>
</dbReference>
<accession>A0AAU8FVT4</accession>
<evidence type="ECO:0000256" key="1">
    <source>
        <dbReference type="PIRSR" id="PIRSR016184-1"/>
    </source>
</evidence>
<evidence type="ECO:0000313" key="2">
    <source>
        <dbReference type="EMBL" id="XCH28302.1"/>
    </source>
</evidence>
<dbReference type="GO" id="GO:0016853">
    <property type="term" value="F:isomerase activity"/>
    <property type="evidence" value="ECO:0007669"/>
    <property type="project" value="TreeGrafter"/>
</dbReference>
<protein>
    <submittedName>
        <fullName evidence="2">PhzF family phenazine biosynthesis protein</fullName>
    </submittedName>
</protein>
<dbReference type="AlphaFoldDB" id="A0AAU8FVT4"/>